<gene>
    <name evidence="2" type="ORF">AYI68_g586</name>
</gene>
<keyword evidence="3" id="KW-1185">Reference proteome</keyword>
<evidence type="ECO:0000256" key="1">
    <source>
        <dbReference type="SAM" id="MobiDB-lite"/>
    </source>
</evidence>
<evidence type="ECO:0000313" key="2">
    <source>
        <dbReference type="EMBL" id="OLY85230.1"/>
    </source>
</evidence>
<dbReference type="AlphaFoldDB" id="A0A1R0H7S1"/>
<name>A0A1R0H7S1_9FUNG</name>
<proteinExistence type="predicted"/>
<feature type="non-terminal residue" evidence="2">
    <location>
        <position position="168"/>
    </location>
</feature>
<reference evidence="2 3" key="1">
    <citation type="journal article" date="2016" name="Mol. Biol. Evol.">
        <title>Genome-Wide Survey of Gut Fungi (Harpellales) Reveals the First Horizontally Transferred Ubiquitin Gene from a Mosquito Host.</title>
        <authorList>
            <person name="Wang Y."/>
            <person name="White M.M."/>
            <person name="Kvist S."/>
            <person name="Moncalvo J.M."/>
        </authorList>
    </citation>
    <scope>NUCLEOTIDE SEQUENCE [LARGE SCALE GENOMIC DNA]</scope>
    <source>
        <strain evidence="2 3">ALG-7-W6</strain>
    </source>
</reference>
<sequence length="168" mass="17185">MSQSSNGTIKKRSDEDPVCDPDSSKKFKPASTVPPAVPAFKSSLFSLPKPSSTATLTPTSSSVSVPSTTASSFAVAPTFSPAESSPSDAAKAAAVVAEDADVTETEKPAITENTSQTNLNGHLKENGDKDENNSDKDGAVPEPPTIKFGENLPPGGKKPLGARNPSAS</sequence>
<feature type="compositionally biased region" description="Low complexity" evidence="1">
    <location>
        <begin position="48"/>
        <end position="97"/>
    </location>
</feature>
<feature type="compositionally biased region" description="Polar residues" evidence="1">
    <location>
        <begin position="111"/>
        <end position="120"/>
    </location>
</feature>
<accession>A0A1R0H7S1</accession>
<protein>
    <submittedName>
        <fullName evidence="2">Uncharacterized protein</fullName>
    </submittedName>
</protein>
<dbReference type="Proteomes" id="UP000187455">
    <property type="component" value="Unassembled WGS sequence"/>
</dbReference>
<dbReference type="EMBL" id="LSSL01000179">
    <property type="protein sequence ID" value="OLY85230.1"/>
    <property type="molecule type" value="Genomic_DNA"/>
</dbReference>
<feature type="region of interest" description="Disordered" evidence="1">
    <location>
        <begin position="1"/>
        <end position="36"/>
    </location>
</feature>
<comment type="caution">
    <text evidence="2">The sequence shown here is derived from an EMBL/GenBank/DDBJ whole genome shotgun (WGS) entry which is preliminary data.</text>
</comment>
<feature type="region of interest" description="Disordered" evidence="1">
    <location>
        <begin position="48"/>
        <end position="168"/>
    </location>
</feature>
<evidence type="ECO:0000313" key="3">
    <source>
        <dbReference type="Proteomes" id="UP000187455"/>
    </source>
</evidence>
<feature type="compositionally biased region" description="Basic and acidic residues" evidence="1">
    <location>
        <begin position="122"/>
        <end position="139"/>
    </location>
</feature>
<organism evidence="2 3">
    <name type="scientific">Smittium mucronatum</name>
    <dbReference type="NCBI Taxonomy" id="133383"/>
    <lineage>
        <taxon>Eukaryota</taxon>
        <taxon>Fungi</taxon>
        <taxon>Fungi incertae sedis</taxon>
        <taxon>Zoopagomycota</taxon>
        <taxon>Kickxellomycotina</taxon>
        <taxon>Harpellomycetes</taxon>
        <taxon>Harpellales</taxon>
        <taxon>Legeriomycetaceae</taxon>
        <taxon>Smittium</taxon>
    </lineage>
</organism>